<dbReference type="Gene3D" id="3.10.50.40">
    <property type="match status" value="1"/>
</dbReference>
<keyword evidence="6 13" id="KW-0472">Membrane</keyword>
<keyword evidence="7" id="KW-0143">Chaperone</keyword>
<comment type="subcellular location">
    <subcellularLocation>
        <location evidence="1">Cell inner membrane</location>
        <topology evidence="1">Single-pass type II membrane protein</topology>
        <orientation evidence="1">Periplasmic side</orientation>
    </subcellularLocation>
</comment>
<keyword evidence="2" id="KW-1003">Cell membrane</keyword>
<feature type="compositionally biased region" description="Low complexity" evidence="12">
    <location>
        <begin position="430"/>
        <end position="449"/>
    </location>
</feature>
<evidence type="ECO:0000259" key="14">
    <source>
        <dbReference type="PROSITE" id="PS50198"/>
    </source>
</evidence>
<name>A0ABT5C7J0_9BACT</name>
<dbReference type="PANTHER" id="PTHR47529:SF1">
    <property type="entry name" value="PERIPLASMIC CHAPERONE PPID"/>
    <property type="match status" value="1"/>
</dbReference>
<feature type="region of interest" description="Disordered" evidence="12">
    <location>
        <begin position="586"/>
        <end position="609"/>
    </location>
</feature>
<dbReference type="InterPro" id="IPR027304">
    <property type="entry name" value="Trigger_fact/SurA_dom_sf"/>
</dbReference>
<evidence type="ECO:0000256" key="13">
    <source>
        <dbReference type="SAM" id="Phobius"/>
    </source>
</evidence>
<keyword evidence="16" id="KW-1185">Reference proteome</keyword>
<evidence type="ECO:0000313" key="15">
    <source>
        <dbReference type="EMBL" id="MDC0681141.1"/>
    </source>
</evidence>
<evidence type="ECO:0000256" key="9">
    <source>
        <dbReference type="ARBA" id="ARBA00040743"/>
    </source>
</evidence>
<dbReference type="InterPro" id="IPR000297">
    <property type="entry name" value="PPIase_PpiC"/>
</dbReference>
<evidence type="ECO:0000256" key="6">
    <source>
        <dbReference type="ARBA" id="ARBA00023136"/>
    </source>
</evidence>
<feature type="compositionally biased region" description="Basic and acidic residues" evidence="12">
    <location>
        <begin position="450"/>
        <end position="461"/>
    </location>
</feature>
<evidence type="ECO:0000313" key="16">
    <source>
        <dbReference type="Proteomes" id="UP001217485"/>
    </source>
</evidence>
<keyword evidence="11" id="KW-0697">Rotamase</keyword>
<dbReference type="PANTHER" id="PTHR47529">
    <property type="entry name" value="PEPTIDYL-PROLYL CIS-TRANS ISOMERASE D"/>
    <property type="match status" value="1"/>
</dbReference>
<dbReference type="SUPFAM" id="SSF54534">
    <property type="entry name" value="FKBP-like"/>
    <property type="match status" value="1"/>
</dbReference>
<reference evidence="15 16" key="1">
    <citation type="submission" date="2023-01" db="EMBL/GenBank/DDBJ databases">
        <title>Minimal conservation of predation-associated metabolite biosynthetic gene clusters underscores biosynthetic potential of Myxococcota including descriptions for ten novel species: Archangium lansinium sp. nov., Myxococcus landrumus sp. nov., Nannocystis bai.</title>
        <authorList>
            <person name="Ahearne A."/>
            <person name="Stevens C."/>
            <person name="Dowd S."/>
        </authorList>
    </citation>
    <scope>NUCLEOTIDE SEQUENCE [LARGE SCALE GENOMIC DNA]</scope>
    <source>
        <strain evidence="15 16">WIWO2</strain>
    </source>
</reference>
<protein>
    <recommendedName>
        <fullName evidence="9">Periplasmic chaperone PpiD</fullName>
    </recommendedName>
    <alternativeName>
        <fullName evidence="10">Periplasmic folding chaperone</fullName>
    </alternativeName>
</protein>
<dbReference type="GO" id="GO:0003755">
    <property type="term" value="F:peptidyl-prolyl cis-trans isomerase activity"/>
    <property type="evidence" value="ECO:0007669"/>
    <property type="project" value="UniProtKB-EC"/>
</dbReference>
<evidence type="ECO:0000256" key="5">
    <source>
        <dbReference type="ARBA" id="ARBA00022989"/>
    </source>
</evidence>
<dbReference type="Proteomes" id="UP001217485">
    <property type="component" value="Unassembled WGS sequence"/>
</dbReference>
<organism evidence="15 16">
    <name type="scientific">Sorangium atrum</name>
    <dbReference type="NCBI Taxonomy" id="2995308"/>
    <lineage>
        <taxon>Bacteria</taxon>
        <taxon>Pseudomonadati</taxon>
        <taxon>Myxococcota</taxon>
        <taxon>Polyangia</taxon>
        <taxon>Polyangiales</taxon>
        <taxon>Polyangiaceae</taxon>
        <taxon>Sorangium</taxon>
    </lineage>
</organism>
<dbReference type="PROSITE" id="PS50198">
    <property type="entry name" value="PPIC_PPIASE_2"/>
    <property type="match status" value="1"/>
</dbReference>
<sequence length="609" mass="66871">MNRLSQIFGAAIIIAIAVVFIVQFRPSTGPVQSAGRTCAVEVRGSCISSTDFNASKNLLAMRSVDENRLRAMGYRRLTAEGLYERWLLNEDAKRLGITVSDDELTNELVSGRVHVSLPADKIRQVGYALSLREDLTRYLDVRNRQTKKFDNKQYEKQIRNITKMSPTDFRDYQRKELIAARMRDLIRARVRVGENEAFEQFSREKSTRTLAYVRFDRRFYSDLIVDTSEKAIQAWADTNKEELDKAWEGRKAQYQPECRVARELVVEVKPEEAEQGPEAGKAAAKARIEGAVQRLKKGESFADVARTASDGPSAARGGELGCVAKGRLSKPVEDKLFEMKAGDVSDLIETEDGFHVIKLEQIAKDAEAEKIGRQEAARDLYIAHESERLAAEAAKQVLAAAAGGKSLEDALAAYMAQLTPAKPKEKASEKAGTAAPGAKAGGEPAAAKQEGNKEAGAKEDGQADAGDARAPYTIANHPNRPTVETSLPFNVSGSPIADAKDSTEAARIAFQLDKPGDLPKDVVALANGYAVIQLKEKTSASQEQWDKDREFYTSAMRAAKQNDALIGYVRRLKSTIGSEVKYDQNLLKESKPAEDGSGEPPLPLEDEGE</sequence>
<comment type="caution">
    <text evidence="15">The sequence shown here is derived from an EMBL/GenBank/DDBJ whole genome shotgun (WGS) entry which is preliminary data.</text>
</comment>
<evidence type="ECO:0000256" key="11">
    <source>
        <dbReference type="PROSITE-ProRule" id="PRU00278"/>
    </source>
</evidence>
<keyword evidence="5 13" id="KW-1133">Transmembrane helix</keyword>
<dbReference type="InterPro" id="IPR046357">
    <property type="entry name" value="PPIase_dom_sf"/>
</dbReference>
<keyword evidence="4 13" id="KW-0812">Transmembrane</keyword>
<gene>
    <name evidence="15" type="ORF">POL72_25605</name>
</gene>
<dbReference type="Pfam" id="PF13623">
    <property type="entry name" value="SurA_N_2"/>
    <property type="match status" value="1"/>
</dbReference>
<evidence type="ECO:0000256" key="4">
    <source>
        <dbReference type="ARBA" id="ARBA00022692"/>
    </source>
</evidence>
<evidence type="ECO:0000256" key="12">
    <source>
        <dbReference type="SAM" id="MobiDB-lite"/>
    </source>
</evidence>
<evidence type="ECO:0000256" key="10">
    <source>
        <dbReference type="ARBA" id="ARBA00042775"/>
    </source>
</evidence>
<evidence type="ECO:0000256" key="8">
    <source>
        <dbReference type="ARBA" id="ARBA00038408"/>
    </source>
</evidence>
<dbReference type="SUPFAM" id="SSF109998">
    <property type="entry name" value="Triger factor/SurA peptide-binding domain-like"/>
    <property type="match status" value="1"/>
</dbReference>
<dbReference type="InterPro" id="IPR023058">
    <property type="entry name" value="PPIase_PpiC_CS"/>
</dbReference>
<dbReference type="EMBL" id="JAQNDK010000003">
    <property type="protein sequence ID" value="MDC0681141.1"/>
    <property type="molecule type" value="Genomic_DNA"/>
</dbReference>
<feature type="domain" description="PpiC" evidence="14">
    <location>
        <begin position="256"/>
        <end position="361"/>
    </location>
</feature>
<feature type="transmembrane region" description="Helical" evidence="13">
    <location>
        <begin position="7"/>
        <end position="24"/>
    </location>
</feature>
<proteinExistence type="inferred from homology"/>
<feature type="region of interest" description="Disordered" evidence="12">
    <location>
        <begin position="421"/>
        <end position="465"/>
    </location>
</feature>
<evidence type="ECO:0000256" key="2">
    <source>
        <dbReference type="ARBA" id="ARBA00022475"/>
    </source>
</evidence>
<dbReference type="Pfam" id="PF00639">
    <property type="entry name" value="Rotamase"/>
    <property type="match status" value="1"/>
</dbReference>
<keyword evidence="3" id="KW-0997">Cell inner membrane</keyword>
<dbReference type="InterPro" id="IPR052029">
    <property type="entry name" value="PpiD_chaperone"/>
</dbReference>
<evidence type="ECO:0000256" key="3">
    <source>
        <dbReference type="ARBA" id="ARBA00022519"/>
    </source>
</evidence>
<keyword evidence="11 15" id="KW-0413">Isomerase</keyword>
<dbReference type="RefSeq" id="WP_272098186.1">
    <property type="nucleotide sequence ID" value="NZ_JAQNDK010000003.1"/>
</dbReference>
<evidence type="ECO:0000256" key="7">
    <source>
        <dbReference type="ARBA" id="ARBA00023186"/>
    </source>
</evidence>
<evidence type="ECO:0000256" key="1">
    <source>
        <dbReference type="ARBA" id="ARBA00004382"/>
    </source>
</evidence>
<dbReference type="PROSITE" id="PS01096">
    <property type="entry name" value="PPIC_PPIASE_1"/>
    <property type="match status" value="1"/>
</dbReference>
<accession>A0ABT5C7J0</accession>
<comment type="similarity">
    <text evidence="8">Belongs to the PpiD chaperone family.</text>
</comment>